<gene>
    <name evidence="5" type="ORF">SAMN05216255_3917</name>
</gene>
<dbReference type="GO" id="GO:0006508">
    <property type="term" value="P:proteolysis"/>
    <property type="evidence" value="ECO:0007669"/>
    <property type="project" value="UniProtKB-KW"/>
</dbReference>
<keyword evidence="3" id="KW-0378">Hydrolase</keyword>
<dbReference type="Gene3D" id="3.40.50.880">
    <property type="match status" value="1"/>
</dbReference>
<dbReference type="InterPro" id="IPR005320">
    <property type="entry name" value="Peptidase_S51"/>
</dbReference>
<evidence type="ECO:0000256" key="2">
    <source>
        <dbReference type="ARBA" id="ARBA00022670"/>
    </source>
</evidence>
<dbReference type="Proteomes" id="UP000242915">
    <property type="component" value="Unassembled WGS sequence"/>
</dbReference>
<comment type="similarity">
    <text evidence="1">Belongs to the peptidase S51 family.</text>
</comment>
<keyword evidence="4" id="KW-0720">Serine protease</keyword>
<sequence>MACAKAWLIVIDAQTHQNLRNGPAIVWVGRPMQVMRVGATLAPAPTSLLESRSLSVKIITIGGGEISELETLDLDAFICSQTGKSTPKALFIPTASGDADGYCATFQHVYGERLGCEVDFLLASRTDFSHQQAMHKILNADLVYVGGGNTEKMLAVWRDFRIAAALRQAGESGTVLAGLSAGAICWYEAGLSDSDRFTAGSDWKLKRLGALGFLPGVFCPHLDKEQRHAPLLELVRTSGERAVACDNGAAIYWHDGVAQVLSSLPNAFAYLYTPVSGEVSVERFSAGQKLPL</sequence>
<evidence type="ECO:0000256" key="4">
    <source>
        <dbReference type="ARBA" id="ARBA00022825"/>
    </source>
</evidence>
<dbReference type="GO" id="GO:0008236">
    <property type="term" value="F:serine-type peptidase activity"/>
    <property type="evidence" value="ECO:0007669"/>
    <property type="project" value="UniProtKB-KW"/>
</dbReference>
<keyword evidence="2" id="KW-0645">Protease</keyword>
<name>A0A239IJL9_9PSED</name>
<dbReference type="EMBL" id="FZOG01000006">
    <property type="protein sequence ID" value="SNS93729.1"/>
    <property type="molecule type" value="Genomic_DNA"/>
</dbReference>
<reference evidence="6" key="1">
    <citation type="submission" date="2017-06" db="EMBL/GenBank/DDBJ databases">
        <authorList>
            <person name="Varghese N."/>
            <person name="Submissions S."/>
        </authorList>
    </citation>
    <scope>NUCLEOTIDE SEQUENCE [LARGE SCALE GENOMIC DNA]</scope>
    <source>
        <strain evidence="6">CIP 108523</strain>
    </source>
</reference>
<proteinExistence type="inferred from homology"/>
<dbReference type="AlphaFoldDB" id="A0A239IJL9"/>
<evidence type="ECO:0000313" key="6">
    <source>
        <dbReference type="Proteomes" id="UP000242915"/>
    </source>
</evidence>
<dbReference type="PANTHER" id="PTHR20842:SF0">
    <property type="entry name" value="ALPHA-ASPARTYL DIPEPTIDASE"/>
    <property type="match status" value="1"/>
</dbReference>
<evidence type="ECO:0000256" key="3">
    <source>
        <dbReference type="ARBA" id="ARBA00022801"/>
    </source>
</evidence>
<dbReference type="SUPFAM" id="SSF52317">
    <property type="entry name" value="Class I glutamine amidotransferase-like"/>
    <property type="match status" value="1"/>
</dbReference>
<dbReference type="InterPro" id="IPR029062">
    <property type="entry name" value="Class_I_gatase-like"/>
</dbReference>
<organism evidence="5 6">
    <name type="scientific">Pseudomonas segetis</name>
    <dbReference type="NCBI Taxonomy" id="298908"/>
    <lineage>
        <taxon>Bacteria</taxon>
        <taxon>Pseudomonadati</taxon>
        <taxon>Pseudomonadota</taxon>
        <taxon>Gammaproteobacteria</taxon>
        <taxon>Pseudomonadales</taxon>
        <taxon>Pseudomonadaceae</taxon>
        <taxon>Pseudomonas</taxon>
    </lineage>
</organism>
<evidence type="ECO:0000313" key="5">
    <source>
        <dbReference type="EMBL" id="SNS93729.1"/>
    </source>
</evidence>
<dbReference type="CDD" id="cd03146">
    <property type="entry name" value="GAT1_Peptidase_E"/>
    <property type="match status" value="1"/>
</dbReference>
<dbReference type="PANTHER" id="PTHR20842">
    <property type="entry name" value="PROTEASE S51 ALPHA-ASPARTYL DIPEPTIDASE"/>
    <property type="match status" value="1"/>
</dbReference>
<dbReference type="Pfam" id="PF03575">
    <property type="entry name" value="Peptidase_S51"/>
    <property type="match status" value="1"/>
</dbReference>
<evidence type="ECO:0000256" key="1">
    <source>
        <dbReference type="ARBA" id="ARBA00006534"/>
    </source>
</evidence>
<protein>
    <submittedName>
        <fullName evidence="5">Dipeptidase E</fullName>
    </submittedName>
</protein>
<accession>A0A239IJL9</accession>
<keyword evidence="6" id="KW-1185">Reference proteome</keyword>